<feature type="compositionally biased region" description="Basic and acidic residues" evidence="1">
    <location>
        <begin position="1"/>
        <end position="10"/>
    </location>
</feature>
<reference evidence="2" key="1">
    <citation type="submission" date="2019-06" db="EMBL/GenBank/DDBJ databases">
        <authorList>
            <consortium name="Wellcome Sanger Institute Data Sharing"/>
        </authorList>
    </citation>
    <scope>NUCLEOTIDE SEQUENCE [LARGE SCALE GENOMIC DNA]</scope>
</reference>
<sequence length="515" mass="54602">MPRDQGHLREGAPYSTSKTAKDKSNSSALQASQGGRQPALLRDRDRDSEKDSGYSEASSDDQRSSRSRPVRENGKNLNGRSANAGRSPYGDPPPVYVLKNLVVKPSAPELLHGSLAWTGGWHKPQTQLLLIQQPAASAPQSSAPTPPPGQPSPQNPPKKGGGCSRQGHGSRSSYLPILNSYPRIAPHPRKDSHETKGPTWAKGAKESGGEGQSQSKRVCTEEEKWDLVSTTSDLQSRSQDPVQSSGVRFSSAARPQSSGRDCVGSPSISSSQTPSPPSLSDSPSSSSPPSSSLPSSTATSPRHPAGGGSSARHSATAGSSARQRRFLNTAEILQQSGLLAITLRTKELLKQNAATDRELAQLRQHTQLLCQAAWGGQGGQVGPGGQRWSSKTSDSLNKLLQTMSESGSYPGLDVEGLKVLGRTRNQGDQGDQEDQGDQRRRHGRTSTVHSSCPSVVTLHYVDDGTSPPSPLFAPSPDATERPLDPLDPPSLCASLQRPPSKQDGPPLLPESLAKQ</sequence>
<reference evidence="2" key="3">
    <citation type="submission" date="2025-09" db="UniProtKB">
        <authorList>
            <consortium name="Ensembl"/>
        </authorList>
    </citation>
    <scope>IDENTIFICATION</scope>
</reference>
<feature type="compositionally biased region" description="Polar residues" evidence="1">
    <location>
        <begin position="25"/>
        <end position="35"/>
    </location>
</feature>
<proteinExistence type="predicted"/>
<feature type="compositionally biased region" description="Low complexity" evidence="1">
    <location>
        <begin position="132"/>
        <end position="143"/>
    </location>
</feature>
<feature type="compositionally biased region" description="Polar residues" evidence="1">
    <location>
        <begin position="311"/>
        <end position="321"/>
    </location>
</feature>
<gene>
    <name evidence="2" type="primary">LOC115394873</name>
</gene>
<dbReference type="GeneID" id="115394873"/>
<organism evidence="2 3">
    <name type="scientific">Salarias fasciatus</name>
    <name type="common">Jewelled blenny</name>
    <name type="synonym">Blennius fasciatus</name>
    <dbReference type="NCBI Taxonomy" id="181472"/>
    <lineage>
        <taxon>Eukaryota</taxon>
        <taxon>Metazoa</taxon>
        <taxon>Chordata</taxon>
        <taxon>Craniata</taxon>
        <taxon>Vertebrata</taxon>
        <taxon>Euteleostomi</taxon>
        <taxon>Actinopterygii</taxon>
        <taxon>Neopterygii</taxon>
        <taxon>Teleostei</taxon>
        <taxon>Neoteleostei</taxon>
        <taxon>Acanthomorphata</taxon>
        <taxon>Ovalentaria</taxon>
        <taxon>Blenniimorphae</taxon>
        <taxon>Blenniiformes</taxon>
        <taxon>Blennioidei</taxon>
        <taxon>Blenniidae</taxon>
        <taxon>Salariinae</taxon>
        <taxon>Salarias</taxon>
    </lineage>
</organism>
<dbReference type="AlphaFoldDB" id="A0A672FZG7"/>
<dbReference type="RefSeq" id="XP_029956021.1">
    <property type="nucleotide sequence ID" value="XM_030100161.1"/>
</dbReference>
<dbReference type="PANTHER" id="PTHR34648">
    <property type="entry name" value="CLOCK-INTERACTING PACEMAKER"/>
    <property type="match status" value="1"/>
</dbReference>
<name>A0A672FZG7_SALFA</name>
<dbReference type="InterPro" id="IPR031602">
    <property type="entry name" value="CIPC"/>
</dbReference>
<dbReference type="OMA" id="QHTHLLC"/>
<feature type="compositionally biased region" description="Basic and acidic residues" evidence="1">
    <location>
        <begin position="60"/>
        <end position="74"/>
    </location>
</feature>
<evidence type="ECO:0000256" key="1">
    <source>
        <dbReference type="SAM" id="MobiDB-lite"/>
    </source>
</evidence>
<reference evidence="2" key="2">
    <citation type="submission" date="2025-08" db="UniProtKB">
        <authorList>
            <consortium name="Ensembl"/>
        </authorList>
    </citation>
    <scope>IDENTIFICATION</scope>
</reference>
<dbReference type="Ensembl" id="ENSSFAT00005004385.1">
    <property type="protein sequence ID" value="ENSSFAP00005004104.1"/>
    <property type="gene ID" value="ENSSFAG00005002770.1"/>
</dbReference>
<accession>A0A672FZG7</accession>
<protein>
    <submittedName>
        <fullName evidence="2">CLOCK-interacting pacemaker-like</fullName>
    </submittedName>
</protein>
<feature type="region of interest" description="Disordered" evidence="1">
    <location>
        <begin position="126"/>
        <end position="322"/>
    </location>
</feature>
<evidence type="ECO:0000313" key="2">
    <source>
        <dbReference type="Ensembl" id="ENSSFAP00005004104.1"/>
    </source>
</evidence>
<feature type="region of interest" description="Disordered" evidence="1">
    <location>
        <begin position="1"/>
        <end position="96"/>
    </location>
</feature>
<keyword evidence="3" id="KW-1185">Reference proteome</keyword>
<feature type="compositionally biased region" description="Polar residues" evidence="1">
    <location>
        <begin position="228"/>
        <end position="259"/>
    </location>
</feature>
<feature type="compositionally biased region" description="Low complexity" evidence="1">
    <location>
        <begin position="265"/>
        <end position="301"/>
    </location>
</feature>
<feature type="compositionally biased region" description="Basic and acidic residues" evidence="1">
    <location>
        <begin position="41"/>
        <end position="53"/>
    </location>
</feature>
<dbReference type="GO" id="GO:0005634">
    <property type="term" value="C:nucleus"/>
    <property type="evidence" value="ECO:0007669"/>
    <property type="project" value="TreeGrafter"/>
</dbReference>
<feature type="region of interest" description="Disordered" evidence="1">
    <location>
        <begin position="421"/>
        <end position="515"/>
    </location>
</feature>
<dbReference type="Pfam" id="PF15800">
    <property type="entry name" value="CiPC"/>
    <property type="match status" value="1"/>
</dbReference>
<dbReference type="GO" id="GO:0045892">
    <property type="term" value="P:negative regulation of DNA-templated transcription"/>
    <property type="evidence" value="ECO:0007669"/>
    <property type="project" value="InterPro"/>
</dbReference>
<feature type="compositionally biased region" description="Pro residues" evidence="1">
    <location>
        <begin position="144"/>
        <end position="156"/>
    </location>
</feature>
<feature type="compositionally biased region" description="Polar residues" evidence="1">
    <location>
        <begin position="445"/>
        <end position="454"/>
    </location>
</feature>
<dbReference type="Proteomes" id="UP000472267">
    <property type="component" value="Chromosome 10"/>
</dbReference>
<dbReference type="GO" id="GO:0042754">
    <property type="term" value="P:negative regulation of circadian rhythm"/>
    <property type="evidence" value="ECO:0007669"/>
    <property type="project" value="InterPro"/>
</dbReference>
<evidence type="ECO:0000313" key="3">
    <source>
        <dbReference type="Proteomes" id="UP000472267"/>
    </source>
</evidence>
<dbReference type="InParanoid" id="A0A672FZG7"/>
<dbReference type="PANTHER" id="PTHR34648:SF7">
    <property type="entry name" value="SI:CH211-132B12.7"/>
    <property type="match status" value="1"/>
</dbReference>